<dbReference type="AlphaFoldDB" id="A0A4Q5KZ79"/>
<comment type="caution">
    <text evidence="2">The sequence shown here is derived from an EMBL/GenBank/DDBJ whole genome shotgun (WGS) entry which is preliminary data.</text>
</comment>
<evidence type="ECO:0000313" key="2">
    <source>
        <dbReference type="EMBL" id="RYU54149.1"/>
    </source>
</evidence>
<organism evidence="2 4">
    <name type="scientific">Aliivibrio finisterrensis</name>
    <dbReference type="NCBI Taxonomy" id="511998"/>
    <lineage>
        <taxon>Bacteria</taxon>
        <taxon>Pseudomonadati</taxon>
        <taxon>Pseudomonadota</taxon>
        <taxon>Gammaproteobacteria</taxon>
        <taxon>Vibrionales</taxon>
        <taxon>Vibrionaceae</taxon>
        <taxon>Aliivibrio</taxon>
    </lineage>
</organism>
<dbReference type="Proteomes" id="UP000294166">
    <property type="component" value="Unassembled WGS sequence"/>
</dbReference>
<dbReference type="EMBL" id="SEZN01000001">
    <property type="protein sequence ID" value="RYU67216.1"/>
    <property type="molecule type" value="Genomic_DNA"/>
</dbReference>
<proteinExistence type="predicted"/>
<dbReference type="PROSITE" id="PS51257">
    <property type="entry name" value="PROKAR_LIPOPROTEIN"/>
    <property type="match status" value="1"/>
</dbReference>
<sequence>MINNKALVSFFLASLMTGCSPSVLPSANLNMVDVEKINQSGAFNDAALQQYQADLSACGKGNEACQGKVMFSIYDTAFTSQGFSQIKTAISYSKWMVQVGDMSPTRDDIIISQNWGQLLMGSFMCISHKECSDWLLSEKKVTKNELDEFKALVNKLN</sequence>
<dbReference type="Proteomes" id="UP000294063">
    <property type="component" value="Unassembled WGS sequence"/>
</dbReference>
<evidence type="ECO:0000313" key="5">
    <source>
        <dbReference type="Proteomes" id="UP000294166"/>
    </source>
</evidence>
<feature type="chain" id="PRO_5020670343" description="Lipoprotein" evidence="1">
    <location>
        <begin position="22"/>
        <end position="157"/>
    </location>
</feature>
<evidence type="ECO:0000313" key="3">
    <source>
        <dbReference type="EMBL" id="RYU67216.1"/>
    </source>
</evidence>
<evidence type="ECO:0000256" key="1">
    <source>
        <dbReference type="SAM" id="SignalP"/>
    </source>
</evidence>
<feature type="signal peptide" evidence="1">
    <location>
        <begin position="1"/>
        <end position="21"/>
    </location>
</feature>
<gene>
    <name evidence="3" type="ORF">ERW53_00860</name>
    <name evidence="2" type="ORF">ERW57_02825</name>
</gene>
<dbReference type="EMBL" id="SEZK01000002">
    <property type="protein sequence ID" value="RYU54149.1"/>
    <property type="molecule type" value="Genomic_DNA"/>
</dbReference>
<protein>
    <recommendedName>
        <fullName evidence="6">Lipoprotein</fullName>
    </recommendedName>
</protein>
<keyword evidence="1" id="KW-0732">Signal</keyword>
<evidence type="ECO:0008006" key="6">
    <source>
        <dbReference type="Google" id="ProtNLM"/>
    </source>
</evidence>
<name>A0A4Q5KZ79_9GAMM</name>
<evidence type="ECO:0000313" key="4">
    <source>
        <dbReference type="Proteomes" id="UP000294063"/>
    </source>
</evidence>
<keyword evidence="5" id="KW-1185">Reference proteome</keyword>
<dbReference type="RefSeq" id="WP_130046848.1">
    <property type="nucleotide sequence ID" value="NZ_SEZK01000002.1"/>
</dbReference>
<reference evidence="4 5" key="1">
    <citation type="submission" date="2019-02" db="EMBL/GenBank/DDBJ databases">
        <title>Genome sequences of Aliivibrio finisterrensis strains from farmed Atlantic salmon.</title>
        <authorList>
            <person name="Bowman J.P."/>
        </authorList>
    </citation>
    <scope>NUCLEOTIDE SEQUENCE [LARGE SCALE GENOMIC DNA]</scope>
    <source>
        <strain evidence="3 5">A21</strain>
        <strain evidence="2 4">A46</strain>
    </source>
</reference>
<accession>A0A4Q5KZ79</accession>